<evidence type="ECO:0000259" key="1">
    <source>
        <dbReference type="Pfam" id="PF03033"/>
    </source>
</evidence>
<feature type="domain" description="Glycosyltransferase family 28 N-terminal" evidence="1">
    <location>
        <begin position="3"/>
        <end position="77"/>
    </location>
</feature>
<dbReference type="RefSeq" id="WP_007147216.1">
    <property type="nucleotide sequence ID" value="NZ_AKCI01000001.1"/>
</dbReference>
<reference evidence="3 4" key="1">
    <citation type="submission" date="2012-01" db="EMBL/GenBank/DDBJ databases">
        <title>The Genome Sequence of Scardovia wiggsiae F0424.</title>
        <authorList>
            <consortium name="The Broad Institute Genome Sequencing Platform"/>
            <person name="Earl A."/>
            <person name="Ward D."/>
            <person name="Feldgarden M."/>
            <person name="Gevers D."/>
            <person name="Izard J."/>
            <person name="Ganesan A."/>
            <person name="Baranova O.V."/>
            <person name="Blanton J.M."/>
            <person name="Tanner A.C."/>
            <person name="Mathney J."/>
            <person name="Dewhirst F.E."/>
            <person name="Young S.K."/>
            <person name="Zeng Q."/>
            <person name="Gargeya S."/>
            <person name="Fitzgerald M."/>
            <person name="Haas B."/>
            <person name="Abouelleil A."/>
            <person name="Alvarado L."/>
            <person name="Arachchi H.M."/>
            <person name="Berlin A."/>
            <person name="Chapman S.B."/>
            <person name="Gearin G."/>
            <person name="Goldberg J."/>
            <person name="Griggs A."/>
            <person name="Gujja S."/>
            <person name="Hansen M."/>
            <person name="Heiman D."/>
            <person name="Howarth C."/>
            <person name="Larimer J."/>
            <person name="Lui A."/>
            <person name="MacDonald P.J.P."/>
            <person name="McCowen C."/>
            <person name="Montmayeur A."/>
            <person name="Murphy C."/>
            <person name="Neiman D."/>
            <person name="Pearson M."/>
            <person name="Priest M."/>
            <person name="Roberts A."/>
            <person name="Saif S."/>
            <person name="Shea T."/>
            <person name="Sisk P."/>
            <person name="Stolte C."/>
            <person name="Sykes S."/>
            <person name="Wortman J."/>
            <person name="Nusbaum C."/>
            <person name="Birren B."/>
        </authorList>
    </citation>
    <scope>NUCLEOTIDE SEQUENCE [LARGE SCALE GENOMIC DNA]</scope>
    <source>
        <strain evidence="3 4">F0424</strain>
    </source>
</reference>
<dbReference type="InterPro" id="IPR050426">
    <property type="entry name" value="Glycosyltransferase_28"/>
</dbReference>
<dbReference type="AlphaFoldDB" id="J0X0J5"/>
<dbReference type="GeneID" id="97290932"/>
<dbReference type="OrthoDB" id="3253247at2"/>
<dbReference type="Proteomes" id="UP000006415">
    <property type="component" value="Unassembled WGS sequence"/>
</dbReference>
<protein>
    <submittedName>
        <fullName evidence="3">Uncharacterized protein</fullName>
    </submittedName>
</protein>
<evidence type="ECO:0000313" key="4">
    <source>
        <dbReference type="Proteomes" id="UP000006415"/>
    </source>
</evidence>
<evidence type="ECO:0000259" key="2">
    <source>
        <dbReference type="Pfam" id="PF06722"/>
    </source>
</evidence>
<evidence type="ECO:0000313" key="3">
    <source>
        <dbReference type="EMBL" id="EJD65384.1"/>
    </source>
</evidence>
<keyword evidence="4" id="KW-1185">Reference proteome</keyword>
<dbReference type="GO" id="GO:0016758">
    <property type="term" value="F:hexosyltransferase activity"/>
    <property type="evidence" value="ECO:0007669"/>
    <property type="project" value="InterPro"/>
</dbReference>
<organism evidence="3 4">
    <name type="scientific">Scardovia wiggsiae F0424</name>
    <dbReference type="NCBI Taxonomy" id="857290"/>
    <lineage>
        <taxon>Bacteria</taxon>
        <taxon>Bacillati</taxon>
        <taxon>Actinomycetota</taxon>
        <taxon>Actinomycetes</taxon>
        <taxon>Bifidobacteriales</taxon>
        <taxon>Bifidobacteriaceae</taxon>
        <taxon>Scardovia</taxon>
    </lineage>
</organism>
<comment type="caution">
    <text evidence="3">The sequence shown here is derived from an EMBL/GenBank/DDBJ whole genome shotgun (WGS) entry which is preliminary data.</text>
</comment>
<dbReference type="SUPFAM" id="SSF53756">
    <property type="entry name" value="UDP-Glycosyltransferase/glycogen phosphorylase"/>
    <property type="match status" value="1"/>
</dbReference>
<dbReference type="HOGENOM" id="CLU_000537_8_0_11"/>
<feature type="domain" description="Erythromycin biosynthesis protein CIII-like C-terminal" evidence="2">
    <location>
        <begin position="305"/>
        <end position="393"/>
    </location>
</feature>
<gene>
    <name evidence="3" type="ORF">HMPREF9156_00148</name>
</gene>
<dbReference type="PANTHER" id="PTHR48050:SF13">
    <property type="entry name" value="STEROL 3-BETA-GLUCOSYLTRANSFERASE UGT80A2"/>
    <property type="match status" value="1"/>
</dbReference>
<proteinExistence type="predicted"/>
<dbReference type="Pfam" id="PF03033">
    <property type="entry name" value="Glyco_transf_28"/>
    <property type="match status" value="1"/>
</dbReference>
<dbReference type="InterPro" id="IPR010610">
    <property type="entry name" value="EryCIII-like_C"/>
</dbReference>
<dbReference type="eggNOG" id="COG1819">
    <property type="taxonomic scope" value="Bacteria"/>
</dbReference>
<dbReference type="GO" id="GO:0008194">
    <property type="term" value="F:UDP-glycosyltransferase activity"/>
    <property type="evidence" value="ECO:0007669"/>
    <property type="project" value="InterPro"/>
</dbReference>
<dbReference type="FunFam" id="3.40.50.2000:FF:000009">
    <property type="entry name" value="Sterol 3-beta-glucosyltransferase UGT80A2"/>
    <property type="match status" value="1"/>
</dbReference>
<dbReference type="InterPro" id="IPR002213">
    <property type="entry name" value="UDP_glucos_trans"/>
</dbReference>
<name>J0X0J5_9BIFI</name>
<dbReference type="InterPro" id="IPR004276">
    <property type="entry name" value="GlycoTrans_28_N"/>
</dbReference>
<dbReference type="STRING" id="857290.HMPREF9156_00148"/>
<dbReference type="EMBL" id="AGZS01000001">
    <property type="protein sequence ID" value="EJD65384.1"/>
    <property type="molecule type" value="Genomic_DNA"/>
</dbReference>
<dbReference type="GO" id="GO:0005975">
    <property type="term" value="P:carbohydrate metabolic process"/>
    <property type="evidence" value="ECO:0007669"/>
    <property type="project" value="InterPro"/>
</dbReference>
<dbReference type="GO" id="GO:0033072">
    <property type="term" value="P:vancomycin biosynthetic process"/>
    <property type="evidence" value="ECO:0007669"/>
    <property type="project" value="UniProtKB-ARBA"/>
</dbReference>
<dbReference type="CDD" id="cd03784">
    <property type="entry name" value="GT1_Gtf-like"/>
    <property type="match status" value="1"/>
</dbReference>
<dbReference type="Pfam" id="PF06722">
    <property type="entry name" value="EryCIII-like_C"/>
    <property type="match status" value="1"/>
</dbReference>
<sequence>MKICFLTAGTRGDVQPFLALAKELDRRGHHSVIAAGSSFREAIEKEGVSFYPASLDLMQIIRTPEGKAVSQEPIRHMKTTLKLVREVINPGYRATMDDYYTAAQGADLIVYHPKALGAVDVAVKLGIPCVSMPPAPVLYPISSFPCPAVSSYHNFGPFLNRKTYLVNRRSESAQISLINQFRHDTLGLPARKTGAYTYYREGQEIPIIYPISPSLFSDVTDWEGHVRLPGFFFLNTQDALDKKLEQFIYSGPEPVAVTFSSIVLKNPHRFMDMLESAAQATGQRIVLLTGNSSIDFSGNDLIFAAEQAPHDLLFNRCCAVFHHGGAGTSAAALRAGIPQLIMPCSGDQPFWAQYLYRKGYALKPISEQALTAEKLKQHFHMLKEAGIRGQSEKIGAVLKQEHGTENAADWIITNYG</sequence>
<dbReference type="Gene3D" id="3.40.50.2000">
    <property type="entry name" value="Glycogen Phosphorylase B"/>
    <property type="match status" value="2"/>
</dbReference>
<accession>J0X0J5</accession>
<dbReference type="PANTHER" id="PTHR48050">
    <property type="entry name" value="STEROL 3-BETA-GLUCOSYLTRANSFERASE"/>
    <property type="match status" value="1"/>
</dbReference>